<accession>A0A1V6YDM1</accession>
<reference evidence="3" key="1">
    <citation type="journal article" date="2017" name="Nat. Microbiol.">
        <title>Global analysis of biosynthetic gene clusters reveals vast potential of secondary metabolite production in Penicillium species.</title>
        <authorList>
            <person name="Nielsen J.C."/>
            <person name="Grijseels S."/>
            <person name="Prigent S."/>
            <person name="Ji B."/>
            <person name="Dainat J."/>
            <person name="Nielsen K.F."/>
            <person name="Frisvad J.C."/>
            <person name="Workman M."/>
            <person name="Nielsen J."/>
        </authorList>
    </citation>
    <scope>NUCLEOTIDE SEQUENCE [LARGE SCALE GENOMIC DNA]</scope>
    <source>
        <strain evidence="3">IBT 13039</strain>
    </source>
</reference>
<dbReference type="InterPro" id="IPR024079">
    <property type="entry name" value="MetalloPept_cat_dom_sf"/>
</dbReference>
<evidence type="ECO:0000313" key="3">
    <source>
        <dbReference type="Proteomes" id="UP000191691"/>
    </source>
</evidence>
<feature type="chain" id="PRO_5013206803" evidence="1">
    <location>
        <begin position="34"/>
        <end position="374"/>
    </location>
</feature>
<name>A0A1V6YDM1_PENNA</name>
<dbReference type="EMBL" id="MOOB01000024">
    <property type="protein sequence ID" value="OQE85252.1"/>
    <property type="molecule type" value="Genomic_DNA"/>
</dbReference>
<organism evidence="2 3">
    <name type="scientific">Penicillium nalgiovense</name>
    <dbReference type="NCBI Taxonomy" id="60175"/>
    <lineage>
        <taxon>Eukaryota</taxon>
        <taxon>Fungi</taxon>
        <taxon>Dikarya</taxon>
        <taxon>Ascomycota</taxon>
        <taxon>Pezizomycotina</taxon>
        <taxon>Eurotiomycetes</taxon>
        <taxon>Eurotiomycetidae</taxon>
        <taxon>Eurotiales</taxon>
        <taxon>Aspergillaceae</taxon>
        <taxon>Penicillium</taxon>
    </lineage>
</organism>
<feature type="signal peptide" evidence="1">
    <location>
        <begin position="1"/>
        <end position="33"/>
    </location>
</feature>
<dbReference type="AlphaFoldDB" id="A0A1V6YDM1"/>
<dbReference type="Gene3D" id="3.40.390.10">
    <property type="entry name" value="Collagenase (Catalytic Domain)"/>
    <property type="match status" value="1"/>
</dbReference>
<evidence type="ECO:0000256" key="1">
    <source>
        <dbReference type="SAM" id="SignalP"/>
    </source>
</evidence>
<keyword evidence="1" id="KW-0732">Signal</keyword>
<protein>
    <submittedName>
        <fullName evidence="2">Uncharacterized protein</fullName>
    </submittedName>
</protein>
<gene>
    <name evidence="2" type="ORF">PENNAL_c0024G08200</name>
</gene>
<keyword evidence="3" id="KW-1185">Reference proteome</keyword>
<dbReference type="GO" id="GO:0008237">
    <property type="term" value="F:metallopeptidase activity"/>
    <property type="evidence" value="ECO:0007669"/>
    <property type="project" value="InterPro"/>
</dbReference>
<dbReference type="Proteomes" id="UP000191691">
    <property type="component" value="Unassembled WGS sequence"/>
</dbReference>
<evidence type="ECO:0000313" key="2">
    <source>
        <dbReference type="EMBL" id="OQE85252.1"/>
    </source>
</evidence>
<sequence length="374" mass="42317">MLRPTGAFKALARQWRSHVSTLLVLCFVAFASALSDNSSAITSTGTLVNAGFINGTALGQDSHYLYKRAGTNSRSNVIYASTCSGDEITYLDSSLSQAKDLASRAVTAISELLDIMRLKEQPEHWPSASYTRRYRNLLLWGSLFVRWPDLEQEFPADEYIKPLDSFMRVRSALDVNKNNFHMIINCYDNWLVYSHGEEFSDGEGGQVLSRMYHDTRIQDQNVYMSHTMTCHERPSMRGYTWENKFTGNEETVYCPDSFPMWNGRHIADRQSSTFASMKGKTFEDVKEYAAASTMLYEVTHSPKTLGDHSTEDVRITYQGRTYPAYGGPLCRELAMTFTDDIGYPELNADTLALFGLGVYYSQCNWANPDKPGKC</sequence>
<comment type="caution">
    <text evidence="2">The sequence shown here is derived from an EMBL/GenBank/DDBJ whole genome shotgun (WGS) entry which is preliminary data.</text>
</comment>
<proteinExistence type="predicted"/>